<sequence>MFRHVFVTKALSAIRTFRKSLCDDKNDDDDGVSVRVPRFEIYSHTDIKAMDFLTKMSNTINWLLNTSTKRIGVPPDLEGGISDAPIEGEAMITRILLHQARRTPFGSVPYHELLWFCEDKRLIDGAMGHGIALLQRVHDGVGVVSPISHGFRERNDQITAIGKGNNVIQLPLNVDGNHWCGVVVDLRPKRWEILRRVQVLLNDFYKELYQLLHVKLETKSRQPDTSSCGVTVLMFFECKISGIALPITHAPPCMRFLRMRYLSKCMP</sequence>
<dbReference type="GO" id="GO:0006508">
    <property type="term" value="P:proteolysis"/>
    <property type="evidence" value="ECO:0007669"/>
    <property type="project" value="UniProtKB-KW"/>
</dbReference>
<protein>
    <submittedName>
        <fullName evidence="1">Cysteine protease</fullName>
    </submittedName>
</protein>
<dbReference type="OrthoDB" id="128191at2759"/>
<dbReference type="InterPro" id="IPR038765">
    <property type="entry name" value="Papain-like_cys_pep_sf"/>
</dbReference>
<dbReference type="EMBL" id="NBNE01000085">
    <property type="protein sequence ID" value="OWZ23104.1"/>
    <property type="molecule type" value="Genomic_DNA"/>
</dbReference>
<evidence type="ECO:0000313" key="2">
    <source>
        <dbReference type="Proteomes" id="UP000198211"/>
    </source>
</evidence>
<evidence type="ECO:0000313" key="1">
    <source>
        <dbReference type="EMBL" id="OWZ23104.1"/>
    </source>
</evidence>
<dbReference type="Proteomes" id="UP000198211">
    <property type="component" value="Unassembled WGS sequence"/>
</dbReference>
<dbReference type="AlphaFoldDB" id="A0A225WZ27"/>
<reference evidence="2" key="1">
    <citation type="submission" date="2017-03" db="EMBL/GenBank/DDBJ databases">
        <title>Phytopthora megakarya and P. palmivora, two closely related causual agents of cacao black pod achieved similar genome size and gene model numbers by different mechanisms.</title>
        <authorList>
            <person name="Ali S."/>
            <person name="Shao J."/>
            <person name="Larry D.J."/>
            <person name="Kronmiller B."/>
            <person name="Shen D."/>
            <person name="Strem M.D."/>
            <person name="Melnick R.L."/>
            <person name="Guiltinan M.J."/>
            <person name="Tyler B.M."/>
            <person name="Meinhardt L.W."/>
            <person name="Bailey B.A."/>
        </authorList>
    </citation>
    <scope>NUCLEOTIDE SEQUENCE [LARGE SCALE GENOMIC DNA]</scope>
    <source>
        <strain evidence="2">zdho120</strain>
    </source>
</reference>
<dbReference type="Gene3D" id="3.40.395.10">
    <property type="entry name" value="Adenoviral Proteinase, Chain A"/>
    <property type="match status" value="1"/>
</dbReference>
<gene>
    <name evidence="1" type="ORF">PHMEG_0002060</name>
</gene>
<organism evidence="1 2">
    <name type="scientific">Phytophthora megakarya</name>
    <dbReference type="NCBI Taxonomy" id="4795"/>
    <lineage>
        <taxon>Eukaryota</taxon>
        <taxon>Sar</taxon>
        <taxon>Stramenopiles</taxon>
        <taxon>Oomycota</taxon>
        <taxon>Peronosporomycetes</taxon>
        <taxon>Peronosporales</taxon>
        <taxon>Peronosporaceae</taxon>
        <taxon>Phytophthora</taxon>
    </lineage>
</organism>
<keyword evidence="1" id="KW-0645">Protease</keyword>
<accession>A0A225WZ27</accession>
<keyword evidence="1" id="KW-0378">Hydrolase</keyword>
<keyword evidence="2" id="KW-1185">Reference proteome</keyword>
<name>A0A225WZ27_9STRA</name>
<comment type="caution">
    <text evidence="1">The sequence shown here is derived from an EMBL/GenBank/DDBJ whole genome shotgun (WGS) entry which is preliminary data.</text>
</comment>
<dbReference type="SUPFAM" id="SSF54001">
    <property type="entry name" value="Cysteine proteinases"/>
    <property type="match status" value="1"/>
</dbReference>
<dbReference type="GO" id="GO:0008233">
    <property type="term" value="F:peptidase activity"/>
    <property type="evidence" value="ECO:0007669"/>
    <property type="project" value="UniProtKB-KW"/>
</dbReference>
<proteinExistence type="predicted"/>